<sequence>MQMPAREKWDSSAFASYAWAADEAEFAAVATKATYAQRTMRLVGTSPSPLEPENLTKLRTYCESFEGIEGGSMSAPLPVAIKALVAGCADVALYAEEADEAQYAVEVIGEQ</sequence>
<dbReference type="EMBL" id="JAGPNK010000003">
    <property type="protein sequence ID" value="KAH7324738.1"/>
    <property type="molecule type" value="Genomic_DNA"/>
</dbReference>
<comment type="caution">
    <text evidence="1">The sequence shown here is derived from an EMBL/GenBank/DDBJ whole genome shotgun (WGS) entry which is preliminary data.</text>
</comment>
<keyword evidence="2" id="KW-1185">Reference proteome</keyword>
<proteinExistence type="predicted"/>
<gene>
    <name evidence="1" type="ORF">B0I35DRAFT_169032</name>
</gene>
<organism evidence="1 2">
    <name type="scientific">Stachybotrys elegans</name>
    <dbReference type="NCBI Taxonomy" id="80388"/>
    <lineage>
        <taxon>Eukaryota</taxon>
        <taxon>Fungi</taxon>
        <taxon>Dikarya</taxon>
        <taxon>Ascomycota</taxon>
        <taxon>Pezizomycotina</taxon>
        <taxon>Sordariomycetes</taxon>
        <taxon>Hypocreomycetidae</taxon>
        <taxon>Hypocreales</taxon>
        <taxon>Stachybotryaceae</taxon>
        <taxon>Stachybotrys</taxon>
    </lineage>
</organism>
<protein>
    <submittedName>
        <fullName evidence="1">Uncharacterized protein</fullName>
    </submittedName>
</protein>
<dbReference type="Proteomes" id="UP000813444">
    <property type="component" value="Unassembled WGS sequence"/>
</dbReference>
<evidence type="ECO:0000313" key="1">
    <source>
        <dbReference type="EMBL" id="KAH7324738.1"/>
    </source>
</evidence>
<name>A0A8K0WV64_9HYPO</name>
<evidence type="ECO:0000313" key="2">
    <source>
        <dbReference type="Proteomes" id="UP000813444"/>
    </source>
</evidence>
<accession>A0A8K0WV64</accession>
<dbReference type="AlphaFoldDB" id="A0A8K0WV64"/>
<reference evidence="1" key="1">
    <citation type="journal article" date="2021" name="Nat. Commun.">
        <title>Genetic determinants of endophytism in the Arabidopsis root mycobiome.</title>
        <authorList>
            <person name="Mesny F."/>
            <person name="Miyauchi S."/>
            <person name="Thiergart T."/>
            <person name="Pickel B."/>
            <person name="Atanasova L."/>
            <person name="Karlsson M."/>
            <person name="Huettel B."/>
            <person name="Barry K.W."/>
            <person name="Haridas S."/>
            <person name="Chen C."/>
            <person name="Bauer D."/>
            <person name="Andreopoulos W."/>
            <person name="Pangilinan J."/>
            <person name="LaButti K."/>
            <person name="Riley R."/>
            <person name="Lipzen A."/>
            <person name="Clum A."/>
            <person name="Drula E."/>
            <person name="Henrissat B."/>
            <person name="Kohler A."/>
            <person name="Grigoriev I.V."/>
            <person name="Martin F.M."/>
            <person name="Hacquard S."/>
        </authorList>
    </citation>
    <scope>NUCLEOTIDE SEQUENCE</scope>
    <source>
        <strain evidence="1">MPI-CAGE-CH-0235</strain>
    </source>
</reference>